<evidence type="ECO:0000313" key="4">
    <source>
        <dbReference type="Proteomes" id="UP001153954"/>
    </source>
</evidence>
<protein>
    <recommendedName>
        <fullName evidence="2">MADF domain-containing protein</fullName>
    </recommendedName>
</protein>
<keyword evidence="4" id="KW-1185">Reference proteome</keyword>
<dbReference type="AlphaFoldDB" id="A0AAU9U0Y6"/>
<sequence length="246" mass="28881">MRWSEATTLEFVKMYLKHECLWNPSHPGYKLKYQRDKAYADICSEFKDSTMISLTVPEVRIKIKNLRTTYVQQVHKILKKSSPDSIYEPSLIWFQEMDRCLKHISTNRHLASFTSQDAPDVDTSCQIWVEQELQNNNNEENPNSLISNSEDDYESPKTKDSLSPIKKEKQSPLLHKKKKKKKLRHRSHMDFANDSNYESTKEDEFDIYGKYIAAQLRKMDLQKAVRLQLEIQSLVSEARISDITSD</sequence>
<reference evidence="3" key="1">
    <citation type="submission" date="2022-03" db="EMBL/GenBank/DDBJ databases">
        <authorList>
            <person name="Tunstrom K."/>
        </authorList>
    </citation>
    <scope>NUCLEOTIDE SEQUENCE</scope>
</reference>
<dbReference type="PROSITE" id="PS51029">
    <property type="entry name" value="MADF"/>
    <property type="match status" value="1"/>
</dbReference>
<gene>
    <name evidence="3" type="ORF">EEDITHA_LOCUS8341</name>
</gene>
<dbReference type="EMBL" id="CAKOGL010000012">
    <property type="protein sequence ID" value="CAH2092594.1"/>
    <property type="molecule type" value="Genomic_DNA"/>
</dbReference>
<feature type="compositionally biased region" description="Low complexity" evidence="1">
    <location>
        <begin position="133"/>
        <end position="148"/>
    </location>
</feature>
<accession>A0AAU9U0Y6</accession>
<dbReference type="PANTHER" id="PTHR21505:SF12">
    <property type="entry name" value="MADF DOMAIN-CONTAINING PROTEIN-RELATED"/>
    <property type="match status" value="1"/>
</dbReference>
<dbReference type="Proteomes" id="UP001153954">
    <property type="component" value="Unassembled WGS sequence"/>
</dbReference>
<feature type="compositionally biased region" description="Basic residues" evidence="1">
    <location>
        <begin position="174"/>
        <end position="186"/>
    </location>
</feature>
<evidence type="ECO:0000313" key="3">
    <source>
        <dbReference type="EMBL" id="CAH2092594.1"/>
    </source>
</evidence>
<dbReference type="InterPro" id="IPR006578">
    <property type="entry name" value="MADF-dom"/>
</dbReference>
<organism evidence="3 4">
    <name type="scientific">Euphydryas editha</name>
    <name type="common">Edith's checkerspot</name>
    <dbReference type="NCBI Taxonomy" id="104508"/>
    <lineage>
        <taxon>Eukaryota</taxon>
        <taxon>Metazoa</taxon>
        <taxon>Ecdysozoa</taxon>
        <taxon>Arthropoda</taxon>
        <taxon>Hexapoda</taxon>
        <taxon>Insecta</taxon>
        <taxon>Pterygota</taxon>
        <taxon>Neoptera</taxon>
        <taxon>Endopterygota</taxon>
        <taxon>Lepidoptera</taxon>
        <taxon>Glossata</taxon>
        <taxon>Ditrysia</taxon>
        <taxon>Papilionoidea</taxon>
        <taxon>Nymphalidae</taxon>
        <taxon>Nymphalinae</taxon>
        <taxon>Euphydryas</taxon>
    </lineage>
</organism>
<dbReference type="SMART" id="SM00595">
    <property type="entry name" value="MADF"/>
    <property type="match status" value="1"/>
</dbReference>
<evidence type="ECO:0000256" key="1">
    <source>
        <dbReference type="SAM" id="MobiDB-lite"/>
    </source>
</evidence>
<proteinExistence type="predicted"/>
<comment type="caution">
    <text evidence="3">The sequence shown here is derived from an EMBL/GenBank/DDBJ whole genome shotgun (WGS) entry which is preliminary data.</text>
</comment>
<dbReference type="Pfam" id="PF10545">
    <property type="entry name" value="MADF_DNA_bdg"/>
    <property type="match status" value="1"/>
</dbReference>
<name>A0AAU9U0Y6_EUPED</name>
<feature type="domain" description="MADF" evidence="2">
    <location>
        <begin position="10"/>
        <end position="105"/>
    </location>
</feature>
<feature type="region of interest" description="Disordered" evidence="1">
    <location>
        <begin position="133"/>
        <end position="186"/>
    </location>
</feature>
<feature type="compositionally biased region" description="Basic and acidic residues" evidence="1">
    <location>
        <begin position="154"/>
        <end position="170"/>
    </location>
</feature>
<dbReference type="PANTHER" id="PTHR21505">
    <property type="entry name" value="MADF DOMAIN-CONTAINING PROTEIN-RELATED"/>
    <property type="match status" value="1"/>
</dbReference>
<evidence type="ECO:0000259" key="2">
    <source>
        <dbReference type="PROSITE" id="PS51029"/>
    </source>
</evidence>